<dbReference type="PANTHER" id="PTHR47967:SF123">
    <property type="entry name" value="ASPARTIC PROTEINASE NEPENTHESIN-1-LIKE"/>
    <property type="match status" value="1"/>
</dbReference>
<dbReference type="OrthoDB" id="1072226at2759"/>
<proteinExistence type="inferred from homology"/>
<dbReference type="EMBL" id="BMAC01000001">
    <property type="protein sequence ID" value="GFP78677.1"/>
    <property type="molecule type" value="Genomic_DNA"/>
</dbReference>
<sequence length="424" mass="47701">MANLKTCQFTPLFLHILLFFFNGVYSNSSGFTLELIPWDSPESPLYQTNLTQTQKIQMMAIASKERASISPIPENRTLEANKIQIPLKNKGLRYSVNIKIGSQGTKVTLLMDTGSGPIWTHCNDTKSTFNPKRSKTYKHVHCQHPLCQKAKDKCKCIQGLCLCTVEYGSDGVTKRILAVLSADSFTLPLRNKSSRTFPDIIFGCSTPSPIFSGILGMDKLPVSLISQVRENVQGRYSYCLHSGNGYLKFGNDIPPVGRQVQTTEILYPWHPTMHLGLTDISVAGRRLGLSPYLFSMAQGGFFTDTGSPLTVLNRQAYDRVIQAFATYYNGRLKRVKKNTHHLDLCYKHNSSMKSYISMTFHLQGADYVTSNLFVFPERGIMCIGLMPGELSILGAMMQYNKRFIFDINRNVMQFVDEDCSKDRG</sequence>
<dbReference type="GO" id="GO:0006508">
    <property type="term" value="P:proteolysis"/>
    <property type="evidence" value="ECO:0007669"/>
    <property type="project" value="UniProtKB-KW"/>
</dbReference>
<comment type="similarity">
    <text evidence="1">Belongs to the peptidase A1 family.</text>
</comment>
<dbReference type="Pfam" id="PF14541">
    <property type="entry name" value="TAXi_C"/>
    <property type="match status" value="1"/>
</dbReference>
<keyword evidence="2" id="KW-0645">Protease</keyword>
<evidence type="ECO:0000256" key="4">
    <source>
        <dbReference type="SAM" id="SignalP"/>
    </source>
</evidence>
<evidence type="ECO:0000313" key="6">
    <source>
        <dbReference type="EMBL" id="GFP78677.1"/>
    </source>
</evidence>
<dbReference type="PROSITE" id="PS51767">
    <property type="entry name" value="PEPTIDASE_A1"/>
    <property type="match status" value="1"/>
</dbReference>
<evidence type="ECO:0000259" key="5">
    <source>
        <dbReference type="PROSITE" id="PS51767"/>
    </source>
</evidence>
<evidence type="ECO:0000256" key="1">
    <source>
        <dbReference type="ARBA" id="ARBA00007447"/>
    </source>
</evidence>
<dbReference type="SUPFAM" id="SSF50630">
    <property type="entry name" value="Acid proteases"/>
    <property type="match status" value="1"/>
</dbReference>
<keyword evidence="7" id="KW-1185">Reference proteome</keyword>
<evidence type="ECO:0000256" key="3">
    <source>
        <dbReference type="ARBA" id="ARBA00022801"/>
    </source>
</evidence>
<reference evidence="6" key="1">
    <citation type="submission" date="2020-07" db="EMBL/GenBank/DDBJ databases">
        <title>Ethylene signaling mediates host invasion by parasitic plants.</title>
        <authorList>
            <person name="Yoshida S."/>
        </authorList>
    </citation>
    <scope>NUCLEOTIDE SEQUENCE</scope>
    <source>
        <strain evidence="6">Okayama</strain>
    </source>
</reference>
<evidence type="ECO:0000313" key="7">
    <source>
        <dbReference type="Proteomes" id="UP000653305"/>
    </source>
</evidence>
<comment type="caution">
    <text evidence="6">The sequence shown here is derived from an EMBL/GenBank/DDBJ whole genome shotgun (WGS) entry which is preliminary data.</text>
</comment>
<dbReference type="Pfam" id="PF14543">
    <property type="entry name" value="TAXi_N"/>
    <property type="match status" value="1"/>
</dbReference>
<protein>
    <submittedName>
        <fullName evidence="6">Aspartic proteinase cdr1</fullName>
    </submittedName>
</protein>
<evidence type="ECO:0000256" key="2">
    <source>
        <dbReference type="ARBA" id="ARBA00022670"/>
    </source>
</evidence>
<dbReference type="GO" id="GO:0008233">
    <property type="term" value="F:peptidase activity"/>
    <property type="evidence" value="ECO:0007669"/>
    <property type="project" value="UniProtKB-KW"/>
</dbReference>
<keyword evidence="4" id="KW-0732">Signal</keyword>
<dbReference type="InterPro" id="IPR032861">
    <property type="entry name" value="TAXi_N"/>
</dbReference>
<dbReference type="InterPro" id="IPR051708">
    <property type="entry name" value="Plant_Aspart_Prot_A1"/>
</dbReference>
<dbReference type="InterPro" id="IPR033121">
    <property type="entry name" value="PEPTIDASE_A1"/>
</dbReference>
<dbReference type="InterPro" id="IPR021109">
    <property type="entry name" value="Peptidase_aspartic_dom_sf"/>
</dbReference>
<feature type="chain" id="PRO_5032520217" evidence="4">
    <location>
        <begin position="27"/>
        <end position="424"/>
    </location>
</feature>
<dbReference type="PANTHER" id="PTHR47967">
    <property type="entry name" value="OS07G0603500 PROTEIN-RELATED"/>
    <property type="match status" value="1"/>
</dbReference>
<feature type="domain" description="Peptidase A1" evidence="5">
    <location>
        <begin position="94"/>
        <end position="415"/>
    </location>
</feature>
<dbReference type="Proteomes" id="UP000653305">
    <property type="component" value="Unassembled WGS sequence"/>
</dbReference>
<dbReference type="AlphaFoldDB" id="A0A830AWN3"/>
<keyword evidence="3" id="KW-0378">Hydrolase</keyword>
<dbReference type="InterPro" id="IPR032799">
    <property type="entry name" value="TAXi_C"/>
</dbReference>
<accession>A0A830AWN3</accession>
<dbReference type="GO" id="GO:0005576">
    <property type="term" value="C:extracellular region"/>
    <property type="evidence" value="ECO:0007669"/>
    <property type="project" value="TreeGrafter"/>
</dbReference>
<organism evidence="6 7">
    <name type="scientific">Phtheirospermum japonicum</name>
    <dbReference type="NCBI Taxonomy" id="374723"/>
    <lineage>
        <taxon>Eukaryota</taxon>
        <taxon>Viridiplantae</taxon>
        <taxon>Streptophyta</taxon>
        <taxon>Embryophyta</taxon>
        <taxon>Tracheophyta</taxon>
        <taxon>Spermatophyta</taxon>
        <taxon>Magnoliopsida</taxon>
        <taxon>eudicotyledons</taxon>
        <taxon>Gunneridae</taxon>
        <taxon>Pentapetalae</taxon>
        <taxon>asterids</taxon>
        <taxon>lamiids</taxon>
        <taxon>Lamiales</taxon>
        <taxon>Orobanchaceae</taxon>
        <taxon>Orobanchaceae incertae sedis</taxon>
        <taxon>Phtheirospermum</taxon>
    </lineage>
</organism>
<dbReference type="Gene3D" id="2.40.70.10">
    <property type="entry name" value="Acid Proteases"/>
    <property type="match status" value="2"/>
</dbReference>
<name>A0A830AWN3_9LAMI</name>
<gene>
    <name evidence="6" type="ORF">PHJA_000011300</name>
</gene>
<feature type="signal peptide" evidence="4">
    <location>
        <begin position="1"/>
        <end position="26"/>
    </location>
</feature>